<dbReference type="Pfam" id="PF10677">
    <property type="entry name" value="DUF2490"/>
    <property type="match status" value="1"/>
</dbReference>
<keyword evidence="1" id="KW-0732">Signal</keyword>
<evidence type="ECO:0008006" key="4">
    <source>
        <dbReference type="Google" id="ProtNLM"/>
    </source>
</evidence>
<gene>
    <name evidence="2" type="ORF">BTO13_11065</name>
</gene>
<reference evidence="2 3" key="1">
    <citation type="submission" date="2016-12" db="EMBL/GenBank/DDBJ databases">
        <title>Trade-off between light-utilization and light-protection in marine flavobacteria.</title>
        <authorList>
            <person name="Kumagai Y."/>
            <person name="Yoshizawa S."/>
            <person name="Kogure K."/>
            <person name="Iwasaki W."/>
        </authorList>
    </citation>
    <scope>NUCLEOTIDE SEQUENCE [LARGE SCALE GENOMIC DNA]</scope>
    <source>
        <strain evidence="2 3">KCTC 22729</strain>
    </source>
</reference>
<dbReference type="EMBL" id="MSCL01000001">
    <property type="protein sequence ID" value="PQJ75730.1"/>
    <property type="molecule type" value="Genomic_DNA"/>
</dbReference>
<accession>A0A2S7WDM6</accession>
<organism evidence="2 3">
    <name type="scientific">Polaribacter gangjinensis</name>
    <dbReference type="NCBI Taxonomy" id="574710"/>
    <lineage>
        <taxon>Bacteria</taxon>
        <taxon>Pseudomonadati</taxon>
        <taxon>Bacteroidota</taxon>
        <taxon>Flavobacteriia</taxon>
        <taxon>Flavobacteriales</taxon>
        <taxon>Flavobacteriaceae</taxon>
    </lineage>
</organism>
<dbReference type="OrthoDB" id="1365775at2"/>
<comment type="caution">
    <text evidence="2">The sequence shown here is derived from an EMBL/GenBank/DDBJ whole genome shotgun (WGS) entry which is preliminary data.</text>
</comment>
<dbReference type="AlphaFoldDB" id="A0A2S7WDM6"/>
<evidence type="ECO:0000313" key="2">
    <source>
        <dbReference type="EMBL" id="PQJ75730.1"/>
    </source>
</evidence>
<dbReference type="SUPFAM" id="SSF56935">
    <property type="entry name" value="Porins"/>
    <property type="match status" value="1"/>
</dbReference>
<dbReference type="RefSeq" id="WP_105046882.1">
    <property type="nucleotide sequence ID" value="NZ_CP150662.1"/>
</dbReference>
<evidence type="ECO:0000313" key="3">
    <source>
        <dbReference type="Proteomes" id="UP000237608"/>
    </source>
</evidence>
<feature type="signal peptide" evidence="1">
    <location>
        <begin position="1"/>
        <end position="24"/>
    </location>
</feature>
<dbReference type="InterPro" id="IPR019619">
    <property type="entry name" value="DUF2490"/>
</dbReference>
<keyword evidence="3" id="KW-1185">Reference proteome</keyword>
<sequence>MKTQLINFSKLFFAFLLINSSLFAQDETDFGSWNSIGVDYTIKKKLKLNLEYNMRFKENAKVLEERFTEIGAEYKIYKKFELGGSVRFIDENDTQGNRQGIRKHFRYQFDLSYKYKFNKLSINHRFRYQNKNEVAVSELEGDIPNANIRFRTGVDYNFKKWPLDPEFDAEIFRRVSKDEKNQFTKYRLTFGTKYKWKNFGEFGINYRYERSLIDGNLPMNLDVIELRYRYSIN</sequence>
<protein>
    <recommendedName>
        <fullName evidence="4">DUF2490 domain-containing protein</fullName>
    </recommendedName>
</protein>
<evidence type="ECO:0000256" key="1">
    <source>
        <dbReference type="SAM" id="SignalP"/>
    </source>
</evidence>
<proteinExistence type="predicted"/>
<name>A0A2S7WDM6_9FLAO</name>
<dbReference type="Proteomes" id="UP000237608">
    <property type="component" value="Unassembled WGS sequence"/>
</dbReference>
<feature type="chain" id="PRO_5015676861" description="DUF2490 domain-containing protein" evidence="1">
    <location>
        <begin position="25"/>
        <end position="233"/>
    </location>
</feature>